<evidence type="ECO:0000259" key="7">
    <source>
        <dbReference type="Pfam" id="PF09924"/>
    </source>
</evidence>
<keyword evidence="3 6" id="KW-0812">Transmembrane</keyword>
<dbReference type="PANTHER" id="PTHR34697">
    <property type="entry name" value="PHOSPHATIDYLGLYCEROL LYSYLTRANSFERASE"/>
    <property type="match status" value="1"/>
</dbReference>
<dbReference type="PANTHER" id="PTHR34697:SF2">
    <property type="entry name" value="PHOSPHATIDYLGLYCEROL LYSYLTRANSFERASE"/>
    <property type="match status" value="1"/>
</dbReference>
<feature type="transmembrane region" description="Helical" evidence="6">
    <location>
        <begin position="29"/>
        <end position="49"/>
    </location>
</feature>
<protein>
    <recommendedName>
        <fullName evidence="7">Phosphatidylglycerol lysyltransferase C-terminal domain-containing protein</fullName>
    </recommendedName>
</protein>
<accession>A0A0B4CXJ3</accession>
<dbReference type="GO" id="GO:0055091">
    <property type="term" value="P:phospholipid homeostasis"/>
    <property type="evidence" value="ECO:0007669"/>
    <property type="project" value="TreeGrafter"/>
</dbReference>
<gene>
    <name evidence="8" type="ORF">RM52_04290</name>
</gene>
<comment type="subcellular location">
    <subcellularLocation>
        <location evidence="1">Cell membrane</location>
        <topology evidence="1">Multi-pass membrane protein</topology>
    </subcellularLocation>
</comment>
<sequence>MRRRADRGWLDGVKPAFSAVVRAVLRHPVSLAVAAGALGMGVAHVSAAGEVALDGAAFSVLSWLGLVVMLAIVERMMGSVRAVLVTAAGTATAVLLAWGVLSTLAALGEQLSVTALQYQPWVPSVTTALLVTVASASLRPATRRRVRWAAVTIIVAMLLVNGHASDLARAAAVLPGLAAAAWWAPSAAVRPWPAGARSTWRRLVSSALIVLASALALAAVTPDASGILAWTGAAVDASLAPLAAALLLVSALLIDLGRIVGVVLAGAVLVTVAAVVFVEVLLTPLVEGDLWWSGISGGEMEWQILIALAGVLPALAALSVVIGARAIVRRTAPTATAEDRAAARDAAHALGTGTFAHMATWAGNSVWVGPDGAVVAYRVRGGVAITVGDPICSDRAATIRAFSDFCDQRGWMPVLYSVHAETAADLAGAGWSTMPVGTEAVLATAGFSLSGKRRQDLRTAVNRAARESVEAVWTRYVDLDAAAREQVDRICGRWAQDKALPEMGFTLGGLAELKDEEVRLMLVVGADGDVHAVTSWLPRRRAGVVVGWTLDVMRRAEAAMPGAMEFAIVSTIRQAEVDGIPTISLSGTPLAPHEGAVPGRLSRRVVRALEPAYGFASLERFKAKFGAEHRPLWMCYPEGLQLGRVGSALIRAYVPGLRLRAIFATLKAMA</sequence>
<dbReference type="Proteomes" id="UP000031202">
    <property type="component" value="Unassembled WGS sequence"/>
</dbReference>
<feature type="transmembrane region" description="Helical" evidence="6">
    <location>
        <begin position="203"/>
        <end position="221"/>
    </location>
</feature>
<feature type="transmembrane region" description="Helical" evidence="6">
    <location>
        <begin position="302"/>
        <end position="324"/>
    </location>
</feature>
<feature type="transmembrane region" description="Helical" evidence="6">
    <location>
        <begin position="121"/>
        <end position="139"/>
    </location>
</feature>
<dbReference type="AlphaFoldDB" id="A0A0B4CXJ3"/>
<keyword evidence="2" id="KW-1003">Cell membrane</keyword>
<feature type="transmembrane region" description="Helical" evidence="6">
    <location>
        <begin position="227"/>
        <end position="254"/>
    </location>
</feature>
<feature type="transmembrane region" description="Helical" evidence="6">
    <location>
        <begin position="55"/>
        <end position="73"/>
    </location>
</feature>
<evidence type="ECO:0000256" key="3">
    <source>
        <dbReference type="ARBA" id="ARBA00022692"/>
    </source>
</evidence>
<feature type="transmembrane region" description="Helical" evidence="6">
    <location>
        <begin position="261"/>
        <end position="282"/>
    </location>
</feature>
<evidence type="ECO:0000256" key="6">
    <source>
        <dbReference type="SAM" id="Phobius"/>
    </source>
</evidence>
<feature type="transmembrane region" description="Helical" evidence="6">
    <location>
        <begin position="146"/>
        <end position="164"/>
    </location>
</feature>
<evidence type="ECO:0000313" key="8">
    <source>
        <dbReference type="EMBL" id="KIC59106.1"/>
    </source>
</evidence>
<organism evidence="8 9">
    <name type="scientific">Microbacterium hominis</name>
    <dbReference type="NCBI Taxonomy" id="162426"/>
    <lineage>
        <taxon>Bacteria</taxon>
        <taxon>Bacillati</taxon>
        <taxon>Actinomycetota</taxon>
        <taxon>Actinomycetes</taxon>
        <taxon>Micrococcales</taxon>
        <taxon>Microbacteriaceae</taxon>
        <taxon>Microbacterium</taxon>
    </lineage>
</organism>
<keyword evidence="4 6" id="KW-1133">Transmembrane helix</keyword>
<evidence type="ECO:0000256" key="1">
    <source>
        <dbReference type="ARBA" id="ARBA00004651"/>
    </source>
</evidence>
<proteinExistence type="predicted"/>
<reference evidence="8 9" key="1">
    <citation type="submission" date="2014-12" db="EMBL/GenBank/DDBJ databases">
        <title>Genome sequencing of Microbacterium hominis TPW29.</title>
        <authorList>
            <person name="Tan P.W."/>
            <person name="Chan K.-G."/>
        </authorList>
    </citation>
    <scope>NUCLEOTIDE SEQUENCE [LARGE SCALE GENOMIC DNA]</scope>
    <source>
        <strain evidence="8 9">TPW29</strain>
    </source>
</reference>
<name>A0A0B4CXJ3_9MICO</name>
<feature type="transmembrane region" description="Helical" evidence="6">
    <location>
        <begin position="170"/>
        <end position="191"/>
    </location>
</feature>
<dbReference type="EMBL" id="JWSZ01000005">
    <property type="protein sequence ID" value="KIC59106.1"/>
    <property type="molecule type" value="Genomic_DNA"/>
</dbReference>
<evidence type="ECO:0000313" key="9">
    <source>
        <dbReference type="Proteomes" id="UP000031202"/>
    </source>
</evidence>
<evidence type="ECO:0000256" key="5">
    <source>
        <dbReference type="ARBA" id="ARBA00023136"/>
    </source>
</evidence>
<evidence type="ECO:0000256" key="4">
    <source>
        <dbReference type="ARBA" id="ARBA00022989"/>
    </source>
</evidence>
<feature type="transmembrane region" description="Helical" evidence="6">
    <location>
        <begin position="80"/>
        <end position="101"/>
    </location>
</feature>
<dbReference type="InterPro" id="IPR051211">
    <property type="entry name" value="PG_lysyltransferase"/>
</dbReference>
<dbReference type="GO" id="GO:0005886">
    <property type="term" value="C:plasma membrane"/>
    <property type="evidence" value="ECO:0007669"/>
    <property type="project" value="UniProtKB-SubCell"/>
</dbReference>
<evidence type="ECO:0000256" key="2">
    <source>
        <dbReference type="ARBA" id="ARBA00022475"/>
    </source>
</evidence>
<feature type="domain" description="Phosphatidylglycerol lysyltransferase C-terminal" evidence="7">
    <location>
        <begin position="353"/>
        <end position="636"/>
    </location>
</feature>
<comment type="caution">
    <text evidence="8">The sequence shown here is derived from an EMBL/GenBank/DDBJ whole genome shotgun (WGS) entry which is preliminary data.</text>
</comment>
<dbReference type="InterPro" id="IPR024320">
    <property type="entry name" value="LPG_synthase_C"/>
</dbReference>
<keyword evidence="5 6" id="KW-0472">Membrane</keyword>
<dbReference type="Pfam" id="PF09924">
    <property type="entry name" value="LPG_synthase_C"/>
    <property type="match status" value="1"/>
</dbReference>
<dbReference type="GO" id="GO:0016755">
    <property type="term" value="F:aminoacyltransferase activity"/>
    <property type="evidence" value="ECO:0007669"/>
    <property type="project" value="TreeGrafter"/>
</dbReference>